<dbReference type="PROSITE" id="PS50110">
    <property type="entry name" value="RESPONSE_REGULATORY"/>
    <property type="match status" value="1"/>
</dbReference>
<keyword evidence="2 8" id="KW-0597">Phosphoprotein</keyword>
<evidence type="ECO:0000256" key="6">
    <source>
        <dbReference type="ARBA" id="ARBA00023163"/>
    </source>
</evidence>
<feature type="DNA-binding region" description="OmpR/PhoB-type" evidence="9">
    <location>
        <begin position="124"/>
        <end position="222"/>
    </location>
</feature>
<evidence type="ECO:0000256" key="7">
    <source>
        <dbReference type="ARBA" id="ARBA00024867"/>
    </source>
</evidence>
<reference evidence="12" key="2">
    <citation type="submission" date="2021-04" db="EMBL/GenBank/DDBJ databases">
        <authorList>
            <person name="Gilroy R."/>
        </authorList>
    </citation>
    <scope>NUCLEOTIDE SEQUENCE</scope>
    <source>
        <strain evidence="12">ChiGjej4B4-12881</strain>
    </source>
</reference>
<evidence type="ECO:0000256" key="8">
    <source>
        <dbReference type="PROSITE-ProRule" id="PRU00169"/>
    </source>
</evidence>
<proteinExistence type="predicted"/>
<keyword evidence="3" id="KW-0902">Two-component regulatory system</keyword>
<dbReference type="Gene3D" id="1.10.10.10">
    <property type="entry name" value="Winged helix-like DNA-binding domain superfamily/Winged helix DNA-binding domain"/>
    <property type="match status" value="1"/>
</dbReference>
<dbReference type="InterPro" id="IPR001867">
    <property type="entry name" value="OmpR/PhoB-type_DNA-bd"/>
</dbReference>
<keyword evidence="6" id="KW-0804">Transcription</keyword>
<dbReference type="InterPro" id="IPR039420">
    <property type="entry name" value="WalR-like"/>
</dbReference>
<evidence type="ECO:0000256" key="1">
    <source>
        <dbReference type="ARBA" id="ARBA00018672"/>
    </source>
</evidence>
<dbReference type="GO" id="GO:0006355">
    <property type="term" value="P:regulation of DNA-templated transcription"/>
    <property type="evidence" value="ECO:0007669"/>
    <property type="project" value="InterPro"/>
</dbReference>
<comment type="function">
    <text evidence="7">May play the central regulatory role in sporulation. It may be an element of the effector pathway responsible for the activation of sporulation genes in response to nutritional stress. Spo0A may act in concert with spo0H (a sigma factor) to control the expression of some genes that are critical to the sporulation process.</text>
</comment>
<organism evidence="12 13">
    <name type="scientific">Candidatus Lachnoclostridium stercoripullorum</name>
    <dbReference type="NCBI Taxonomy" id="2838635"/>
    <lineage>
        <taxon>Bacteria</taxon>
        <taxon>Bacillati</taxon>
        <taxon>Bacillota</taxon>
        <taxon>Clostridia</taxon>
        <taxon>Lachnospirales</taxon>
        <taxon>Lachnospiraceae</taxon>
    </lineage>
</organism>
<dbReference type="GO" id="GO:0032993">
    <property type="term" value="C:protein-DNA complex"/>
    <property type="evidence" value="ECO:0007669"/>
    <property type="project" value="TreeGrafter"/>
</dbReference>
<dbReference type="SMART" id="SM00448">
    <property type="entry name" value="REC"/>
    <property type="match status" value="1"/>
</dbReference>
<reference evidence="12" key="1">
    <citation type="journal article" date="2021" name="PeerJ">
        <title>Extensive microbial diversity within the chicken gut microbiome revealed by metagenomics and culture.</title>
        <authorList>
            <person name="Gilroy R."/>
            <person name="Ravi A."/>
            <person name="Getino M."/>
            <person name="Pursley I."/>
            <person name="Horton D.L."/>
            <person name="Alikhan N.F."/>
            <person name="Baker D."/>
            <person name="Gharbi K."/>
            <person name="Hall N."/>
            <person name="Watson M."/>
            <person name="Adriaenssens E.M."/>
            <person name="Foster-Nyarko E."/>
            <person name="Jarju S."/>
            <person name="Secka A."/>
            <person name="Antonio M."/>
            <person name="Oren A."/>
            <person name="Chaudhuri R.R."/>
            <person name="La Ragione R."/>
            <person name="Hildebrand F."/>
            <person name="Pallen M.J."/>
        </authorList>
    </citation>
    <scope>NUCLEOTIDE SEQUENCE</scope>
    <source>
        <strain evidence="12">ChiGjej4B4-12881</strain>
    </source>
</reference>
<accession>A0A9D1W4T8</accession>
<evidence type="ECO:0000259" key="11">
    <source>
        <dbReference type="PROSITE" id="PS51755"/>
    </source>
</evidence>
<evidence type="ECO:0000256" key="2">
    <source>
        <dbReference type="ARBA" id="ARBA00022553"/>
    </source>
</evidence>
<protein>
    <recommendedName>
        <fullName evidence="1">Stage 0 sporulation protein A homolog</fullName>
    </recommendedName>
</protein>
<dbReference type="GO" id="GO:0000976">
    <property type="term" value="F:transcription cis-regulatory region binding"/>
    <property type="evidence" value="ECO:0007669"/>
    <property type="project" value="TreeGrafter"/>
</dbReference>
<dbReference type="InterPro" id="IPR001789">
    <property type="entry name" value="Sig_transdc_resp-reg_receiver"/>
</dbReference>
<gene>
    <name evidence="12" type="ORF">IAA28_06990</name>
</gene>
<dbReference type="CDD" id="cd00383">
    <property type="entry name" value="trans_reg_C"/>
    <property type="match status" value="1"/>
</dbReference>
<dbReference type="Pfam" id="PF00486">
    <property type="entry name" value="Trans_reg_C"/>
    <property type="match status" value="1"/>
</dbReference>
<comment type="caution">
    <text evidence="12">The sequence shown here is derived from an EMBL/GenBank/DDBJ whole genome shotgun (WGS) entry which is preliminary data.</text>
</comment>
<evidence type="ECO:0000256" key="3">
    <source>
        <dbReference type="ARBA" id="ARBA00023012"/>
    </source>
</evidence>
<dbReference type="SUPFAM" id="SSF52172">
    <property type="entry name" value="CheY-like"/>
    <property type="match status" value="1"/>
</dbReference>
<feature type="domain" description="OmpR/PhoB-type" evidence="11">
    <location>
        <begin position="124"/>
        <end position="222"/>
    </location>
</feature>
<evidence type="ECO:0000313" key="12">
    <source>
        <dbReference type="EMBL" id="HIX52533.1"/>
    </source>
</evidence>
<dbReference type="SMART" id="SM00862">
    <property type="entry name" value="Trans_reg_C"/>
    <property type="match status" value="1"/>
</dbReference>
<evidence type="ECO:0000256" key="5">
    <source>
        <dbReference type="ARBA" id="ARBA00023125"/>
    </source>
</evidence>
<evidence type="ECO:0000313" key="13">
    <source>
        <dbReference type="Proteomes" id="UP000886780"/>
    </source>
</evidence>
<dbReference type="GO" id="GO:0000156">
    <property type="term" value="F:phosphorelay response regulator activity"/>
    <property type="evidence" value="ECO:0007669"/>
    <property type="project" value="TreeGrafter"/>
</dbReference>
<feature type="modified residue" description="4-aspartylphosphate" evidence="8">
    <location>
        <position position="51"/>
    </location>
</feature>
<dbReference type="Pfam" id="PF00072">
    <property type="entry name" value="Response_reg"/>
    <property type="match status" value="1"/>
</dbReference>
<dbReference type="PANTHER" id="PTHR48111:SF1">
    <property type="entry name" value="TWO-COMPONENT RESPONSE REGULATOR ORR33"/>
    <property type="match status" value="1"/>
</dbReference>
<dbReference type="PANTHER" id="PTHR48111">
    <property type="entry name" value="REGULATOR OF RPOS"/>
    <property type="match status" value="1"/>
</dbReference>
<feature type="domain" description="Response regulatory" evidence="10">
    <location>
        <begin position="2"/>
        <end position="116"/>
    </location>
</feature>
<dbReference type="InterPro" id="IPR036388">
    <property type="entry name" value="WH-like_DNA-bd_sf"/>
</dbReference>
<evidence type="ECO:0000259" key="10">
    <source>
        <dbReference type="PROSITE" id="PS50110"/>
    </source>
</evidence>
<dbReference type="FunFam" id="3.40.50.2300:FF:000002">
    <property type="entry name" value="DNA-binding response regulator PhoP"/>
    <property type="match status" value="1"/>
</dbReference>
<sequence length="229" mass="25123">MRILIVEDEKRLAMTLKDLLDQSGYLADMAFDGNDGLELAKSGIYDGIILDVMLPGMDGFHLLKRLRAAGNGTPVLVLTAKGDLKDRVTGLDAGADYYLTKPFENQELLACLRSILRRQAAFVPECLAFGDLILSPAVTSLSCGEREVTLSARELELLTILFKNTGQFIPKETLLLKIWGYEANVNANSVEAYISFIRKKLALLGSSVTVKAARGIGYRLEETRPEVAP</sequence>
<evidence type="ECO:0000256" key="9">
    <source>
        <dbReference type="PROSITE-ProRule" id="PRU01091"/>
    </source>
</evidence>
<dbReference type="PROSITE" id="PS51755">
    <property type="entry name" value="OMPR_PHOB"/>
    <property type="match status" value="1"/>
</dbReference>
<dbReference type="InterPro" id="IPR011006">
    <property type="entry name" value="CheY-like_superfamily"/>
</dbReference>
<dbReference type="EMBL" id="DXEU01000121">
    <property type="protein sequence ID" value="HIX52533.1"/>
    <property type="molecule type" value="Genomic_DNA"/>
</dbReference>
<dbReference type="Proteomes" id="UP000886780">
    <property type="component" value="Unassembled WGS sequence"/>
</dbReference>
<dbReference type="AlphaFoldDB" id="A0A9D1W4T8"/>
<dbReference type="GO" id="GO:0005829">
    <property type="term" value="C:cytosol"/>
    <property type="evidence" value="ECO:0007669"/>
    <property type="project" value="TreeGrafter"/>
</dbReference>
<keyword evidence="4" id="KW-0805">Transcription regulation</keyword>
<dbReference type="Gene3D" id="3.40.50.2300">
    <property type="match status" value="1"/>
</dbReference>
<evidence type="ECO:0000256" key="4">
    <source>
        <dbReference type="ARBA" id="ARBA00023015"/>
    </source>
</evidence>
<name>A0A9D1W4T8_9FIRM</name>
<keyword evidence="5 9" id="KW-0238">DNA-binding</keyword>